<proteinExistence type="predicted"/>
<dbReference type="AlphaFoldDB" id="A0A9D2FZJ1"/>
<accession>A0A9D2FZJ1</accession>
<evidence type="ECO:0000313" key="4">
    <source>
        <dbReference type="EMBL" id="HIZ69677.1"/>
    </source>
</evidence>
<evidence type="ECO:0000313" key="5">
    <source>
        <dbReference type="Proteomes" id="UP000824055"/>
    </source>
</evidence>
<evidence type="ECO:0008006" key="6">
    <source>
        <dbReference type="Google" id="ProtNLM"/>
    </source>
</evidence>
<dbReference type="SMART" id="SM00028">
    <property type="entry name" value="TPR"/>
    <property type="match status" value="3"/>
</dbReference>
<sequence length="587" mass="67214">MRCLPLFAMLFPLLMVSCSRGGKELAAKLHLADSLIEAEPDSGAALLMSLEEEAADASRANRYRYQLLLAKAMNKTYRPITTDSVMREVADYYDDHGSANDRMEAHYLLGCAYRDMGDLPQALLQYEEAVAKADTASEDCDFKTLGRIYGQAAGILWEFNQPIDLLEYARQSQRFARKAKDTAMIISAYEDMADAYNMLNKPDSQIILSQMAAQKYLDYGDKEGAAMALGSVIDKYVARKDWTKAKRSMDTYDRESGVFLPNGDIEPGREIYYFQKGQYYMGVSRLDSASYYFRKLQAKPNPSLNERLAATQGLYNLYQEIGDKDSALKYCEQAAILVDSTLGLHMARGTARVNALYKYNKTKEEAKQKEQENTRMYYLLILSVSSLLLSVSIFVLIYNHNKEKLREEQMRSSHNQGLLAQARESLAQAEEDMRILQAKTEEEKMRFKRQKEKQITLLQKKIQQLNKPKELADVENKVCDASITEKFHRLARKAKELPTQQDWHELSEMIDQEMPSFRTTLEQGVVLYAEEFHICLLIRLHFRPSEICYLTSVSKSNLANKRSRMMKKITGKEGTASDFDHFLLGIY</sequence>
<dbReference type="Proteomes" id="UP000824055">
    <property type="component" value="Unassembled WGS sequence"/>
</dbReference>
<feature type="transmembrane region" description="Helical" evidence="3">
    <location>
        <begin position="376"/>
        <end position="398"/>
    </location>
</feature>
<dbReference type="PROSITE" id="PS51257">
    <property type="entry name" value="PROKAR_LIPOPROTEIN"/>
    <property type="match status" value="1"/>
</dbReference>
<feature type="repeat" description="TPR" evidence="1">
    <location>
        <begin position="103"/>
        <end position="136"/>
    </location>
</feature>
<dbReference type="SUPFAM" id="SSF48452">
    <property type="entry name" value="TPR-like"/>
    <property type="match status" value="1"/>
</dbReference>
<keyword evidence="3" id="KW-0812">Transmembrane</keyword>
<organism evidence="4 5">
    <name type="scientific">Candidatus Prevotella avicola</name>
    <dbReference type="NCBI Taxonomy" id="2838738"/>
    <lineage>
        <taxon>Bacteria</taxon>
        <taxon>Pseudomonadati</taxon>
        <taxon>Bacteroidota</taxon>
        <taxon>Bacteroidia</taxon>
        <taxon>Bacteroidales</taxon>
        <taxon>Prevotellaceae</taxon>
        <taxon>Prevotella</taxon>
    </lineage>
</organism>
<feature type="coiled-coil region" evidence="2">
    <location>
        <begin position="419"/>
        <end position="446"/>
    </location>
</feature>
<evidence type="ECO:0000256" key="2">
    <source>
        <dbReference type="SAM" id="Coils"/>
    </source>
</evidence>
<reference evidence="4" key="1">
    <citation type="journal article" date="2021" name="PeerJ">
        <title>Extensive microbial diversity within the chicken gut microbiome revealed by metagenomics and culture.</title>
        <authorList>
            <person name="Gilroy R."/>
            <person name="Ravi A."/>
            <person name="Getino M."/>
            <person name="Pursley I."/>
            <person name="Horton D.L."/>
            <person name="Alikhan N.F."/>
            <person name="Baker D."/>
            <person name="Gharbi K."/>
            <person name="Hall N."/>
            <person name="Watson M."/>
            <person name="Adriaenssens E.M."/>
            <person name="Foster-Nyarko E."/>
            <person name="Jarju S."/>
            <person name="Secka A."/>
            <person name="Antonio M."/>
            <person name="Oren A."/>
            <person name="Chaudhuri R.R."/>
            <person name="La Ragione R."/>
            <person name="Hildebrand F."/>
            <person name="Pallen M.J."/>
        </authorList>
    </citation>
    <scope>NUCLEOTIDE SEQUENCE</scope>
    <source>
        <strain evidence="4">ChiHecec3B27-8219</strain>
    </source>
</reference>
<evidence type="ECO:0000256" key="1">
    <source>
        <dbReference type="PROSITE-ProRule" id="PRU00339"/>
    </source>
</evidence>
<gene>
    <name evidence="4" type="ORF">H9966_07345</name>
</gene>
<dbReference type="InterPro" id="IPR011990">
    <property type="entry name" value="TPR-like_helical_dom_sf"/>
</dbReference>
<reference evidence="4" key="2">
    <citation type="submission" date="2021-04" db="EMBL/GenBank/DDBJ databases">
        <authorList>
            <person name="Gilroy R."/>
        </authorList>
    </citation>
    <scope>NUCLEOTIDE SEQUENCE</scope>
    <source>
        <strain evidence="4">ChiHecec3B27-8219</strain>
    </source>
</reference>
<dbReference type="InterPro" id="IPR019734">
    <property type="entry name" value="TPR_rpt"/>
</dbReference>
<comment type="caution">
    <text evidence="4">The sequence shown here is derived from an EMBL/GenBank/DDBJ whole genome shotgun (WGS) entry which is preliminary data.</text>
</comment>
<name>A0A9D2FZJ1_9BACT</name>
<protein>
    <recommendedName>
        <fullName evidence="6">Tetratricopeptide repeat protein</fullName>
    </recommendedName>
</protein>
<keyword evidence="3" id="KW-1133">Transmembrane helix</keyword>
<dbReference type="EMBL" id="DXBE01000053">
    <property type="protein sequence ID" value="HIZ69677.1"/>
    <property type="molecule type" value="Genomic_DNA"/>
</dbReference>
<keyword evidence="2" id="KW-0175">Coiled coil</keyword>
<evidence type="ECO:0000256" key="3">
    <source>
        <dbReference type="SAM" id="Phobius"/>
    </source>
</evidence>
<dbReference type="PROSITE" id="PS50005">
    <property type="entry name" value="TPR"/>
    <property type="match status" value="1"/>
</dbReference>
<dbReference type="Gene3D" id="1.25.40.10">
    <property type="entry name" value="Tetratricopeptide repeat domain"/>
    <property type="match status" value="1"/>
</dbReference>
<keyword evidence="1" id="KW-0802">TPR repeat</keyword>
<keyword evidence="3" id="KW-0472">Membrane</keyword>